<dbReference type="AlphaFoldDB" id="A0A1I5ZGF1"/>
<evidence type="ECO:0000259" key="3">
    <source>
        <dbReference type="Pfam" id="PF14230"/>
    </source>
</evidence>
<dbReference type="Proteomes" id="UP000198727">
    <property type="component" value="Unassembled WGS sequence"/>
</dbReference>
<name>A0A1I5ZGF1_9PSEU</name>
<reference evidence="5" key="1">
    <citation type="submission" date="2016-10" db="EMBL/GenBank/DDBJ databases">
        <authorList>
            <person name="Varghese N."/>
            <person name="Submissions S."/>
        </authorList>
    </citation>
    <scope>NUCLEOTIDE SEQUENCE [LARGE SCALE GENOMIC DNA]</scope>
    <source>
        <strain evidence="5">CGMCC 4.5579</strain>
    </source>
</reference>
<dbReference type="RefSeq" id="WP_134046338.1">
    <property type="nucleotide sequence ID" value="NZ_FOWW01000009.1"/>
</dbReference>
<feature type="domain" description="DUF4333" evidence="3">
    <location>
        <begin position="63"/>
        <end position="131"/>
    </location>
</feature>
<organism evidence="4 5">
    <name type="scientific">Amycolatopsis arida</name>
    <dbReference type="NCBI Taxonomy" id="587909"/>
    <lineage>
        <taxon>Bacteria</taxon>
        <taxon>Bacillati</taxon>
        <taxon>Actinomycetota</taxon>
        <taxon>Actinomycetes</taxon>
        <taxon>Pseudonocardiales</taxon>
        <taxon>Pseudonocardiaceae</taxon>
        <taxon>Amycolatopsis</taxon>
    </lineage>
</organism>
<proteinExistence type="predicted"/>
<evidence type="ECO:0000313" key="5">
    <source>
        <dbReference type="Proteomes" id="UP000198727"/>
    </source>
</evidence>
<accession>A0A1I5ZGF1</accession>
<dbReference type="STRING" id="587909.SAMN05421810_109180"/>
<dbReference type="InterPro" id="IPR025637">
    <property type="entry name" value="DUF4333"/>
</dbReference>
<feature type="region of interest" description="Disordered" evidence="1">
    <location>
        <begin position="27"/>
        <end position="65"/>
    </location>
</feature>
<feature type="chain" id="PRO_5039024545" description="DUF4333 domain-containing protein" evidence="2">
    <location>
        <begin position="19"/>
        <end position="139"/>
    </location>
</feature>
<evidence type="ECO:0000256" key="2">
    <source>
        <dbReference type="SAM" id="SignalP"/>
    </source>
</evidence>
<dbReference type="PROSITE" id="PS51257">
    <property type="entry name" value="PROKAR_LIPOPROTEIN"/>
    <property type="match status" value="1"/>
</dbReference>
<evidence type="ECO:0000256" key="1">
    <source>
        <dbReference type="SAM" id="MobiDB-lite"/>
    </source>
</evidence>
<feature type="signal peptide" evidence="2">
    <location>
        <begin position="1"/>
        <end position="18"/>
    </location>
</feature>
<keyword evidence="5" id="KW-1185">Reference proteome</keyword>
<gene>
    <name evidence="4" type="ORF">SAMN05421810_109180</name>
</gene>
<evidence type="ECO:0000313" key="4">
    <source>
        <dbReference type="EMBL" id="SFQ55532.1"/>
    </source>
</evidence>
<dbReference type="EMBL" id="FOWW01000009">
    <property type="protein sequence ID" value="SFQ55532.1"/>
    <property type="molecule type" value="Genomic_DNA"/>
</dbReference>
<feature type="compositionally biased region" description="Low complexity" evidence="1">
    <location>
        <begin position="32"/>
        <end position="65"/>
    </location>
</feature>
<dbReference type="OrthoDB" id="3405072at2"/>
<dbReference type="Pfam" id="PF14230">
    <property type="entry name" value="DUF4333"/>
    <property type="match status" value="1"/>
</dbReference>
<protein>
    <recommendedName>
        <fullName evidence="3">DUF4333 domain-containing protein</fullName>
    </recommendedName>
</protein>
<sequence>MRVHAVLAGTVCAGVCAAALLVAGCDRRDETGPNTTPAPNTTAARTTELPATPDTTTASPTPRRTVTRVFDEEAMAESVRRILVGDYQVEDVGEVSCPPRQVVETDRTFDCAADVAGQVKKVPITVTSDKGDYEVGLPR</sequence>
<keyword evidence="2" id="KW-0732">Signal</keyword>